<gene>
    <name evidence="2" type="ORF">EMPS_08554</name>
</gene>
<keyword evidence="3" id="KW-1185">Reference proteome</keyword>
<dbReference type="Proteomes" id="UP000827284">
    <property type="component" value="Unassembled WGS sequence"/>
</dbReference>
<organism evidence="2 3">
    <name type="scientific">Entomortierella parvispora</name>
    <dbReference type="NCBI Taxonomy" id="205924"/>
    <lineage>
        <taxon>Eukaryota</taxon>
        <taxon>Fungi</taxon>
        <taxon>Fungi incertae sedis</taxon>
        <taxon>Mucoromycota</taxon>
        <taxon>Mortierellomycotina</taxon>
        <taxon>Mortierellomycetes</taxon>
        <taxon>Mortierellales</taxon>
        <taxon>Mortierellaceae</taxon>
        <taxon>Entomortierella</taxon>
    </lineage>
</organism>
<comment type="caution">
    <text evidence="2">The sequence shown here is derived from an EMBL/GenBank/DDBJ whole genome shotgun (WGS) entry which is preliminary data.</text>
</comment>
<reference evidence="2" key="1">
    <citation type="submission" date="2021-11" db="EMBL/GenBank/DDBJ databases">
        <authorList>
            <person name="Herlambang A."/>
            <person name="Guo Y."/>
            <person name="Takashima Y."/>
            <person name="Nishizawa T."/>
        </authorList>
    </citation>
    <scope>NUCLEOTIDE SEQUENCE</scope>
    <source>
        <strain evidence="2">E1425</strain>
    </source>
</reference>
<evidence type="ECO:0000313" key="3">
    <source>
        <dbReference type="Proteomes" id="UP000827284"/>
    </source>
</evidence>
<proteinExistence type="inferred from homology"/>
<dbReference type="PANTHER" id="PTHR31449:SF3">
    <property type="entry name" value="UPF0598 PROTEIN C8ORF82"/>
    <property type="match status" value="1"/>
</dbReference>
<comment type="similarity">
    <text evidence="1">Belongs to the UPF0598 family.</text>
</comment>
<name>A0A9P3LZQ9_9FUNG</name>
<dbReference type="AlphaFoldDB" id="A0A9P3LZQ9"/>
<dbReference type="EMBL" id="BQFW01000012">
    <property type="protein sequence ID" value="GJJ76195.1"/>
    <property type="molecule type" value="Genomic_DNA"/>
</dbReference>
<reference evidence="2" key="2">
    <citation type="journal article" date="2022" name="Microbiol. Resour. Announc.">
        <title>Whole-Genome Sequence of Entomortierella parvispora E1425, a Mucoromycotan Fungus Associated with Burkholderiaceae-Related Endosymbiotic Bacteria.</title>
        <authorList>
            <person name="Herlambang A."/>
            <person name="Guo Y."/>
            <person name="Takashima Y."/>
            <person name="Narisawa K."/>
            <person name="Ohta H."/>
            <person name="Nishizawa T."/>
        </authorList>
    </citation>
    <scope>NUCLEOTIDE SEQUENCE</scope>
    <source>
        <strain evidence="2">E1425</strain>
    </source>
</reference>
<protein>
    <submittedName>
        <fullName evidence="2">Uncharacterized protein</fullName>
    </submittedName>
</protein>
<evidence type="ECO:0000313" key="2">
    <source>
        <dbReference type="EMBL" id="GJJ76195.1"/>
    </source>
</evidence>
<dbReference type="PANTHER" id="PTHR31449">
    <property type="entry name" value="UPF0598 PROTEIN C8ORF82"/>
    <property type="match status" value="1"/>
</dbReference>
<dbReference type="InterPro" id="IPR028108">
    <property type="entry name" value="DUF4505"/>
</dbReference>
<dbReference type="OrthoDB" id="10260024at2759"/>
<accession>A0A9P3LZQ9</accession>
<evidence type="ECO:0000256" key="1">
    <source>
        <dbReference type="ARBA" id="ARBA00006322"/>
    </source>
</evidence>
<dbReference type="Pfam" id="PF14956">
    <property type="entry name" value="DUF4505"/>
    <property type="match status" value="1"/>
</dbReference>
<sequence>MLLSRSLAAVAHNATTSTTAPASASVLRNCRPRSFCAFRSSCPSLMSNHSLFDRGIKPSPAALEAMLAKKIRPYFYYIDIHGQLFLQDTHPKDLTSCFKDPRFLDFFVPRIRPNTTPFLPEYPWQSPCGKEFNFVEAEDTPIVFHSLIQGQLRWAGTRETEFKPDQLCISASTGRIYHPLPSPFERPDNSTVPPHAYTHGLIKSSLALSEMANDLSHDSFHWRGETFPLQQLP</sequence>